<reference evidence="1" key="1">
    <citation type="submission" date="2017-07" db="EMBL/GenBank/DDBJ databases">
        <title>The cable genome - Insights into the physiology and evolution of filamentous bacteria capable of sulfide oxidation via long distance electron transfer.</title>
        <authorList>
            <person name="Thorup C."/>
            <person name="Bjerg J.T."/>
            <person name="Schreiber L."/>
            <person name="Nielsen L.P."/>
            <person name="Kjeldsen K.U."/>
            <person name="Boesen T."/>
            <person name="Boggild A."/>
            <person name="Meysman F."/>
            <person name="Geelhoed J."/>
            <person name="Schramm A."/>
        </authorList>
    </citation>
    <scope>NUCLEOTIDE SEQUENCE [LARGE SCALE GENOMIC DNA]</scope>
    <source>
        <strain evidence="1">GS</strain>
    </source>
</reference>
<sequence length="79" mass="8845">MKKTSGDAASDELRQEYSFDYSKARPNRFSQAGSEKRQDFVVVLDPDVAQVFTSAEHVNAILRALIQNMPKMVRPTKAG</sequence>
<gene>
    <name evidence="1" type="ORF">CDV28_10627</name>
</gene>
<evidence type="ECO:0000313" key="1">
    <source>
        <dbReference type="EMBL" id="TAA75472.1"/>
    </source>
</evidence>
<evidence type="ECO:0000313" key="2">
    <source>
        <dbReference type="Proteomes" id="UP000316238"/>
    </source>
</evidence>
<keyword evidence="2" id="KW-1185">Reference proteome</keyword>
<comment type="caution">
    <text evidence="1">The sequence shown here is derived from an EMBL/GenBank/DDBJ whole genome shotgun (WGS) entry which is preliminary data.</text>
</comment>
<dbReference type="EMBL" id="NQJD01000006">
    <property type="protein sequence ID" value="TAA75472.1"/>
    <property type="molecule type" value="Genomic_DNA"/>
</dbReference>
<name>A0A521G360_9BACT</name>
<dbReference type="Proteomes" id="UP000316238">
    <property type="component" value="Unassembled WGS sequence"/>
</dbReference>
<dbReference type="AlphaFoldDB" id="A0A521G360"/>
<organism evidence="1 2">
    <name type="scientific">Candidatus Electronema aureum</name>
    <dbReference type="NCBI Taxonomy" id="2005002"/>
    <lineage>
        <taxon>Bacteria</taxon>
        <taxon>Pseudomonadati</taxon>
        <taxon>Thermodesulfobacteriota</taxon>
        <taxon>Desulfobulbia</taxon>
        <taxon>Desulfobulbales</taxon>
        <taxon>Desulfobulbaceae</taxon>
        <taxon>Candidatus Electronema</taxon>
    </lineage>
</organism>
<accession>A0A521G360</accession>
<proteinExistence type="predicted"/>
<protein>
    <submittedName>
        <fullName evidence="1">Uncharacterized protein</fullName>
    </submittedName>
</protein>